<keyword evidence="2" id="KW-1185">Reference proteome</keyword>
<gene>
    <name evidence="1" type="ORF">WT27_13370</name>
</gene>
<name>A0A119APL3_9BURK</name>
<sequence length="141" mass="16371">MEKHPFVKGELLGEVFEPGSRRVECVRIGRRYAYDVAGAIEKCMQWPTLRRMNRREAQEKAREYVAREIQNLEDWCAGRWWFLTVRITVRDTQNKEVASSTLFGIQSYLADDYVTPEVERLLASCMSDVQRGGYPAASWGM</sequence>
<comment type="caution">
    <text evidence="1">The sequence shown here is derived from an EMBL/GenBank/DDBJ whole genome shotgun (WGS) entry which is preliminary data.</text>
</comment>
<evidence type="ECO:0000313" key="1">
    <source>
        <dbReference type="EMBL" id="KVV40910.1"/>
    </source>
</evidence>
<protein>
    <submittedName>
        <fullName evidence="1">Uncharacterized protein</fullName>
    </submittedName>
</protein>
<accession>A0A119APL3</accession>
<dbReference type="Proteomes" id="UP000062317">
    <property type="component" value="Unassembled WGS sequence"/>
</dbReference>
<reference evidence="1 2" key="1">
    <citation type="submission" date="2015-11" db="EMBL/GenBank/DDBJ databases">
        <title>Expanding the genomic diversity of Burkholderia species for the development of highly accurate diagnostics.</title>
        <authorList>
            <person name="Sahl J."/>
            <person name="Keim P."/>
            <person name="Wagner D."/>
        </authorList>
    </citation>
    <scope>NUCLEOTIDE SEQUENCE [LARGE SCALE GENOMIC DNA]</scope>
    <source>
        <strain evidence="1 2">MSMB1301WGS</strain>
    </source>
</reference>
<dbReference type="EMBL" id="LPEQ01000113">
    <property type="protein sequence ID" value="KVV40910.1"/>
    <property type="molecule type" value="Genomic_DNA"/>
</dbReference>
<dbReference type="AlphaFoldDB" id="A0A119APL3"/>
<organism evidence="1 2">
    <name type="scientific">Burkholderia territorii</name>
    <dbReference type="NCBI Taxonomy" id="1503055"/>
    <lineage>
        <taxon>Bacteria</taxon>
        <taxon>Pseudomonadati</taxon>
        <taxon>Pseudomonadota</taxon>
        <taxon>Betaproteobacteria</taxon>
        <taxon>Burkholderiales</taxon>
        <taxon>Burkholderiaceae</taxon>
        <taxon>Burkholderia</taxon>
        <taxon>Burkholderia cepacia complex</taxon>
    </lineage>
</organism>
<proteinExistence type="predicted"/>
<evidence type="ECO:0000313" key="2">
    <source>
        <dbReference type="Proteomes" id="UP000062317"/>
    </source>
</evidence>